<evidence type="ECO:0008006" key="3">
    <source>
        <dbReference type="Google" id="ProtNLM"/>
    </source>
</evidence>
<keyword evidence="2" id="KW-1185">Reference proteome</keyword>
<keyword evidence="1" id="KW-0614">Plasmid</keyword>
<accession>A0A249PLP1</accession>
<dbReference type="EMBL" id="CP023068">
    <property type="protein sequence ID" value="ASY66229.1"/>
    <property type="molecule type" value="Genomic_DNA"/>
</dbReference>
<sequence length="65" mass="7319">MLDETSEVTLLSPPIPISSVSANLVLHRQMAADQGTLWLRRLITELYHAAQIKKNEVILANKFMT</sequence>
<evidence type="ECO:0000313" key="1">
    <source>
        <dbReference type="EMBL" id="ASY66229.1"/>
    </source>
</evidence>
<gene>
    <name evidence="1" type="ORF">SJ05684_b52470</name>
</gene>
<proteinExistence type="predicted"/>
<geneLocation type="plasmid" evidence="2">
    <name>psj05684b</name>
</geneLocation>
<dbReference type="KEGG" id="esj:SJ05684_b52470"/>
<name>A0A249PLP1_9HYPH</name>
<evidence type="ECO:0000313" key="2">
    <source>
        <dbReference type="Proteomes" id="UP000217211"/>
    </source>
</evidence>
<organism evidence="1 2">
    <name type="scientific">Sinorhizobium sojae CCBAU 05684</name>
    <dbReference type="NCBI Taxonomy" id="716928"/>
    <lineage>
        <taxon>Bacteria</taxon>
        <taxon>Pseudomonadati</taxon>
        <taxon>Pseudomonadota</taxon>
        <taxon>Alphaproteobacteria</taxon>
        <taxon>Hyphomicrobiales</taxon>
        <taxon>Rhizobiaceae</taxon>
        <taxon>Sinorhizobium/Ensifer group</taxon>
        <taxon>Sinorhizobium</taxon>
    </lineage>
</organism>
<protein>
    <recommendedName>
        <fullName evidence="3">Transcriptional regulator, LysR family</fullName>
    </recommendedName>
</protein>
<dbReference type="AlphaFoldDB" id="A0A249PLP1"/>
<dbReference type="Proteomes" id="UP000217211">
    <property type="component" value="Plasmid pSJ05684b"/>
</dbReference>
<reference evidence="1 2" key="1">
    <citation type="submission" date="2017-08" db="EMBL/GenBank/DDBJ databases">
        <title>Multipartite genome sequences of Sinorhizobium species nodulating soybeans.</title>
        <authorList>
            <person name="Tian C.F."/>
        </authorList>
    </citation>
    <scope>NUCLEOTIDE SEQUENCE [LARGE SCALE GENOMIC DNA]</scope>
    <source>
        <strain evidence="1 2">CCBAU 05684</strain>
        <plasmid evidence="2">psj05684b</plasmid>
    </source>
</reference>